<keyword evidence="3" id="KW-1185">Reference proteome</keyword>
<reference evidence="2 3" key="1">
    <citation type="submission" date="2017-08" db="EMBL/GenBank/DDBJ databases">
        <title>Halomonas binhaiensis sp. nov., isolated from saline alkaline soil.</title>
        <authorList>
            <person name="Wang D."/>
            <person name="Zhang G."/>
        </authorList>
    </citation>
    <scope>NUCLEOTIDE SEQUENCE [LARGE SCALE GENOMIC DNA]</scope>
    <source>
        <strain evidence="2 3">WN018</strain>
    </source>
</reference>
<dbReference type="Proteomes" id="UP000218675">
    <property type="component" value="Unassembled WGS sequence"/>
</dbReference>
<comment type="caution">
    <text evidence="2">The sequence shown here is derived from an EMBL/GenBank/DDBJ whole genome shotgun (WGS) entry which is preliminary data.</text>
</comment>
<dbReference type="CDD" id="cd00085">
    <property type="entry name" value="HNHc"/>
    <property type="match status" value="1"/>
</dbReference>
<dbReference type="Gene3D" id="1.10.30.50">
    <property type="match status" value="1"/>
</dbReference>
<accession>A0ABX4HM77</accession>
<dbReference type="Pfam" id="PF01844">
    <property type="entry name" value="HNH"/>
    <property type="match status" value="1"/>
</dbReference>
<organism evidence="2 3">
    <name type="scientific">Vreelandella alkaliphila</name>
    <dbReference type="NCBI Taxonomy" id="272774"/>
    <lineage>
        <taxon>Bacteria</taxon>
        <taxon>Pseudomonadati</taxon>
        <taxon>Pseudomonadota</taxon>
        <taxon>Gammaproteobacteria</taxon>
        <taxon>Oceanospirillales</taxon>
        <taxon>Halomonadaceae</taxon>
        <taxon>Vreelandella</taxon>
    </lineage>
</organism>
<gene>
    <name evidence="2" type="ORF">CK497_03170</name>
</gene>
<evidence type="ECO:0000313" key="2">
    <source>
        <dbReference type="EMBL" id="PAU73619.1"/>
    </source>
</evidence>
<sequence>MTIQCSGTCFFFAALKTQNIPLAWGISHFASHSSMQSPRSRNLDRKPRARHWINADSERSFLLLEAIRTLEAGYGGAFSGFVDFAPAEYRFNGEESGGYVILRARSKGSVRAKLKLGSAGWADFELKDLADLNALVRLISEHHLTNFDFENEQSQAEFEEAVREALDDTSSERKERLKNANPEPNKVWRNVVVYVRNPDVVAEVLHRAAGDCEACGERAPFLRRSDGTPYLEVHHRVQLSDGGDDTVKNAVALCPNCHRKEHFG</sequence>
<dbReference type="SMART" id="SM00507">
    <property type="entry name" value="HNHc"/>
    <property type="match status" value="1"/>
</dbReference>
<dbReference type="EMBL" id="NSKA01000001">
    <property type="protein sequence ID" value="PAU73619.1"/>
    <property type="molecule type" value="Genomic_DNA"/>
</dbReference>
<protein>
    <recommendedName>
        <fullName evidence="1">HNH nuclease domain-containing protein</fullName>
    </recommendedName>
</protein>
<dbReference type="InterPro" id="IPR002711">
    <property type="entry name" value="HNH"/>
</dbReference>
<name>A0ABX4HM77_9GAMM</name>
<feature type="domain" description="HNH nuclease" evidence="1">
    <location>
        <begin position="199"/>
        <end position="259"/>
    </location>
</feature>
<evidence type="ECO:0000259" key="1">
    <source>
        <dbReference type="SMART" id="SM00507"/>
    </source>
</evidence>
<proteinExistence type="predicted"/>
<evidence type="ECO:0000313" key="3">
    <source>
        <dbReference type="Proteomes" id="UP000218675"/>
    </source>
</evidence>
<dbReference type="InterPro" id="IPR003615">
    <property type="entry name" value="HNH_nuc"/>
</dbReference>